<dbReference type="InterPro" id="IPR058240">
    <property type="entry name" value="rSAM_sf"/>
</dbReference>
<dbReference type="PROSITE" id="PS51918">
    <property type="entry name" value="RADICAL_SAM"/>
    <property type="match status" value="1"/>
</dbReference>
<evidence type="ECO:0000259" key="7">
    <source>
        <dbReference type="PROSITE" id="PS51918"/>
    </source>
</evidence>
<protein>
    <submittedName>
        <fullName evidence="8">AmmeMemoRadiSam system radical SAM enzyme</fullName>
    </submittedName>
</protein>
<accession>A0A424YHA0</accession>
<feature type="binding site" evidence="6">
    <location>
        <position position="96"/>
    </location>
    <ligand>
        <name>[4Fe-4S] cluster</name>
        <dbReference type="ChEBI" id="CHEBI:49883"/>
        <note>4Fe-4S-S-AdoMet</note>
    </ligand>
</feature>
<evidence type="ECO:0000256" key="4">
    <source>
        <dbReference type="ARBA" id="ARBA00023004"/>
    </source>
</evidence>
<comment type="cofactor">
    <cofactor evidence="6">
        <name>[4Fe-4S] cluster</name>
        <dbReference type="ChEBI" id="CHEBI:49883"/>
    </cofactor>
    <text evidence="6">Binds 1 [4Fe-4S] cluster. The cluster is coordinated with 3 cysteines and an exchangeable S-adenosyl-L-methionine.</text>
</comment>
<gene>
    <name evidence="8" type="primary">amrS</name>
    <name evidence="8" type="ORF">D5R97_02485</name>
</gene>
<keyword evidence="3 6" id="KW-0479">Metal-binding</keyword>
<evidence type="ECO:0000256" key="6">
    <source>
        <dbReference type="PIRSR" id="PIRSR004869-50"/>
    </source>
</evidence>
<evidence type="ECO:0000313" key="9">
    <source>
        <dbReference type="Proteomes" id="UP000285138"/>
    </source>
</evidence>
<dbReference type="PANTHER" id="PTHR30352:SF5">
    <property type="entry name" value="PYRUVATE FORMATE-LYASE 1-ACTIVATING ENZYME"/>
    <property type="match status" value="1"/>
</dbReference>
<keyword evidence="2 6" id="KW-0949">S-adenosyl-L-methionine</keyword>
<dbReference type="CDD" id="cd01335">
    <property type="entry name" value="Radical_SAM"/>
    <property type="match status" value="1"/>
</dbReference>
<dbReference type="Gene3D" id="3.20.20.70">
    <property type="entry name" value="Aldolase class I"/>
    <property type="match status" value="1"/>
</dbReference>
<name>A0A424YHA0_9FIRM</name>
<keyword evidence="4 6" id="KW-0408">Iron</keyword>
<dbReference type="EMBL" id="QZAA01000067">
    <property type="protein sequence ID" value="RQD77465.1"/>
    <property type="molecule type" value="Genomic_DNA"/>
</dbReference>
<sequence length="343" mass="39105">MFEGELAREAMFYRYDGKEGMVLCDLCPHNCHIKEGKRGRCGVREHREGKLITLNYGEFSSSGLDPIEKKPLYHFYPGHEIFSIGTVGCNFSCKFCQNWTIAQAFEGVETLSFTPEDVLEIMEKKVPLDRRLGIAYTYNEPAIWYEFVYDTARLINKKGMKNVLVTNGFINKEPLEKILPFIDAMNIDVKGFREDFYKKYCGGRLEPVKETLGRVYPHCHVEVTNLLIPGLNDSREEIEGLVDWIAGINPHIPLHFSRYFPCYKMDLPPTPVENLIKAKEIADEKLSYVYLGNVRDIDAGHTNCPDCGEVVIHRAGYLIKNLGVEGNKCKYCGGEIHITGEVK</sequence>
<feature type="domain" description="Radical SAM core" evidence="7">
    <location>
        <begin position="74"/>
        <end position="291"/>
    </location>
</feature>
<dbReference type="Pfam" id="PF04055">
    <property type="entry name" value="Radical_SAM"/>
    <property type="match status" value="1"/>
</dbReference>
<evidence type="ECO:0000256" key="2">
    <source>
        <dbReference type="ARBA" id="ARBA00022691"/>
    </source>
</evidence>
<evidence type="ECO:0000313" key="8">
    <source>
        <dbReference type="EMBL" id="RQD77465.1"/>
    </source>
</evidence>
<dbReference type="PIRSF" id="PIRSF004869">
    <property type="entry name" value="PflX_prd"/>
    <property type="match status" value="1"/>
</dbReference>
<reference evidence="8 9" key="1">
    <citation type="submission" date="2018-08" db="EMBL/GenBank/DDBJ databases">
        <title>The metabolism and importance of syntrophic acetate oxidation coupled to methane or sulfide production in haloalkaline environments.</title>
        <authorList>
            <person name="Timmers P.H.A."/>
            <person name="Vavourakis C.D."/>
            <person name="Sorokin D.Y."/>
            <person name="Sinninghe Damste J.S."/>
            <person name="Muyzer G."/>
            <person name="Stams A.J.M."/>
            <person name="Plugge C.M."/>
        </authorList>
    </citation>
    <scope>NUCLEOTIDE SEQUENCE [LARGE SCALE GENOMIC DNA]</scope>
    <source>
        <strain evidence="8">MSAO_Bac1</strain>
    </source>
</reference>
<dbReference type="InterPro" id="IPR016431">
    <property type="entry name" value="Pyrv-formate_lyase-activ_prd"/>
</dbReference>
<dbReference type="InterPro" id="IPR034457">
    <property type="entry name" value="Organic_radical-activating"/>
</dbReference>
<proteinExistence type="predicted"/>
<dbReference type="NCBIfam" id="TIGR04337">
    <property type="entry name" value="AmmeMemoSam_rS"/>
    <property type="match status" value="1"/>
</dbReference>
<dbReference type="PANTHER" id="PTHR30352">
    <property type="entry name" value="PYRUVATE FORMATE-LYASE-ACTIVATING ENZYME"/>
    <property type="match status" value="1"/>
</dbReference>
<dbReference type="InterPro" id="IPR027596">
    <property type="entry name" value="AmmeMemoSam_rS"/>
</dbReference>
<evidence type="ECO:0000256" key="5">
    <source>
        <dbReference type="ARBA" id="ARBA00023014"/>
    </source>
</evidence>
<dbReference type="InterPro" id="IPR013785">
    <property type="entry name" value="Aldolase_TIM"/>
</dbReference>
<keyword evidence="1" id="KW-0004">4Fe-4S</keyword>
<organism evidence="8 9">
    <name type="scientific">Candidatus Syntrophonatronum acetioxidans</name>
    <dbReference type="NCBI Taxonomy" id="1795816"/>
    <lineage>
        <taxon>Bacteria</taxon>
        <taxon>Bacillati</taxon>
        <taxon>Bacillota</taxon>
        <taxon>Clostridia</taxon>
        <taxon>Eubacteriales</taxon>
        <taxon>Syntrophomonadaceae</taxon>
        <taxon>Candidatus Syntrophonatronum</taxon>
    </lineage>
</organism>
<dbReference type="SFLD" id="SFLDG01101">
    <property type="entry name" value="Uncharacterised_Radical_SAM_Su"/>
    <property type="match status" value="1"/>
</dbReference>
<dbReference type="Proteomes" id="UP000285138">
    <property type="component" value="Unassembled WGS sequence"/>
</dbReference>
<dbReference type="InterPro" id="IPR007197">
    <property type="entry name" value="rSAM"/>
</dbReference>
<dbReference type="GO" id="GO:0003824">
    <property type="term" value="F:catalytic activity"/>
    <property type="evidence" value="ECO:0007669"/>
    <property type="project" value="InterPro"/>
</dbReference>
<dbReference type="SUPFAM" id="SSF102114">
    <property type="entry name" value="Radical SAM enzymes"/>
    <property type="match status" value="1"/>
</dbReference>
<dbReference type="GO" id="GO:0046872">
    <property type="term" value="F:metal ion binding"/>
    <property type="evidence" value="ECO:0007669"/>
    <property type="project" value="UniProtKB-KW"/>
</dbReference>
<evidence type="ECO:0000256" key="3">
    <source>
        <dbReference type="ARBA" id="ARBA00022723"/>
    </source>
</evidence>
<comment type="caution">
    <text evidence="8">The sequence shown here is derived from an EMBL/GenBank/DDBJ whole genome shotgun (WGS) entry which is preliminary data.</text>
</comment>
<keyword evidence="5 6" id="KW-0411">Iron-sulfur</keyword>
<dbReference type="AlphaFoldDB" id="A0A424YHA0"/>
<dbReference type="SFLD" id="SFLDS00029">
    <property type="entry name" value="Radical_SAM"/>
    <property type="match status" value="1"/>
</dbReference>
<dbReference type="GO" id="GO:0051539">
    <property type="term" value="F:4 iron, 4 sulfur cluster binding"/>
    <property type="evidence" value="ECO:0007669"/>
    <property type="project" value="UniProtKB-KW"/>
</dbReference>
<feature type="binding site" evidence="6">
    <location>
        <position position="89"/>
    </location>
    <ligand>
        <name>[4Fe-4S] cluster</name>
        <dbReference type="ChEBI" id="CHEBI:49883"/>
        <note>4Fe-4S-S-AdoMet</note>
    </ligand>
</feature>
<evidence type="ECO:0000256" key="1">
    <source>
        <dbReference type="ARBA" id="ARBA00022485"/>
    </source>
</evidence>
<feature type="binding site" evidence="6">
    <location>
        <position position="93"/>
    </location>
    <ligand>
        <name>[4Fe-4S] cluster</name>
        <dbReference type="ChEBI" id="CHEBI:49883"/>
        <note>4Fe-4S-S-AdoMet</note>
    </ligand>
</feature>